<evidence type="ECO:0000256" key="2">
    <source>
        <dbReference type="SAM" id="Phobius"/>
    </source>
</evidence>
<reference evidence="3 4" key="1">
    <citation type="submission" date="2023-09" db="EMBL/GenBank/DDBJ databases">
        <authorList>
            <person name="Rey-Velasco X."/>
        </authorList>
    </citation>
    <scope>NUCLEOTIDE SEQUENCE [LARGE SCALE GENOMIC DNA]</scope>
    <source>
        <strain evidence="3 4">F394</strain>
    </source>
</reference>
<gene>
    <name evidence="3" type="ORF">RM540_13550</name>
</gene>
<evidence type="ECO:0000313" key="4">
    <source>
        <dbReference type="Proteomes" id="UP001267426"/>
    </source>
</evidence>
<evidence type="ECO:0000256" key="1">
    <source>
        <dbReference type="SAM" id="MobiDB-lite"/>
    </source>
</evidence>
<evidence type="ECO:0000313" key="3">
    <source>
        <dbReference type="EMBL" id="MDT0632780.1"/>
    </source>
</evidence>
<keyword evidence="2" id="KW-1133">Transmembrane helix</keyword>
<organism evidence="3 4">
    <name type="scientific">Rubrivirga litoralis</name>
    <dbReference type="NCBI Taxonomy" id="3075598"/>
    <lineage>
        <taxon>Bacteria</taxon>
        <taxon>Pseudomonadati</taxon>
        <taxon>Rhodothermota</taxon>
        <taxon>Rhodothermia</taxon>
        <taxon>Rhodothermales</taxon>
        <taxon>Rubricoccaceae</taxon>
        <taxon>Rubrivirga</taxon>
    </lineage>
</organism>
<name>A0ABU3BU66_9BACT</name>
<keyword evidence="2" id="KW-0472">Membrane</keyword>
<protein>
    <submittedName>
        <fullName evidence="3">Uncharacterized protein</fullName>
    </submittedName>
</protein>
<feature type="transmembrane region" description="Helical" evidence="2">
    <location>
        <begin position="60"/>
        <end position="81"/>
    </location>
</feature>
<dbReference type="Proteomes" id="UP001267426">
    <property type="component" value="Unassembled WGS sequence"/>
</dbReference>
<dbReference type="EMBL" id="JAVRHT010000037">
    <property type="protein sequence ID" value="MDT0632780.1"/>
    <property type="molecule type" value="Genomic_DNA"/>
</dbReference>
<comment type="caution">
    <text evidence="3">The sequence shown here is derived from an EMBL/GenBank/DDBJ whole genome shotgun (WGS) entry which is preliminary data.</text>
</comment>
<proteinExistence type="predicted"/>
<accession>A0ABU3BU66</accession>
<dbReference type="RefSeq" id="WP_311665005.1">
    <property type="nucleotide sequence ID" value="NZ_JAVRHT010000037.1"/>
</dbReference>
<keyword evidence="4" id="KW-1185">Reference proteome</keyword>
<keyword evidence="2" id="KW-0812">Transmembrane</keyword>
<feature type="region of interest" description="Disordered" evidence="1">
    <location>
        <begin position="88"/>
        <end position="107"/>
    </location>
</feature>
<sequence length="107" mass="10549">MAALSLLLAAAAYGAFYAAAPGRQSAPAGPPRPLRWAGAGLAAAALALSVAAYGPGVGPVLVVTVMMTVASVLAVAGPFLLPEVARPARGTRPARGARPARPAPLNR</sequence>
<feature type="transmembrane region" description="Helical" evidence="2">
    <location>
        <begin position="34"/>
        <end position="53"/>
    </location>
</feature>